<organism evidence="2 3">
    <name type="scientific">candidate division WOR_3 bacterium SM23_60</name>
    <dbReference type="NCBI Taxonomy" id="1703780"/>
    <lineage>
        <taxon>Bacteria</taxon>
        <taxon>Bacteria division WOR-3</taxon>
    </lineage>
</organism>
<accession>A0A0S8GCG0</accession>
<comment type="caution">
    <text evidence="2">The sequence shown here is derived from an EMBL/GenBank/DDBJ whole genome shotgun (WGS) entry which is preliminary data.</text>
</comment>
<gene>
    <name evidence="2" type="ORF">AMJ87_08285</name>
</gene>
<proteinExistence type="predicted"/>
<sequence>MERGIAVVIILTLFLGGVTHLSAQRKSTYVGLGLSLGAPVAVFGISALTRSDDVFYVGMIVAPSAGHFYAHQWSRGLMFSSLRAGFAGLGYLTYIDLFIIGAAVITIIDIVSVPESVRQYNESLLSTGKVHIMPQIDPQNERYGISLVYCF</sequence>
<protein>
    <submittedName>
        <fullName evidence="2">Uncharacterized protein</fullName>
    </submittedName>
</protein>
<evidence type="ECO:0000313" key="2">
    <source>
        <dbReference type="EMBL" id="KPK70803.1"/>
    </source>
</evidence>
<reference evidence="2 3" key="1">
    <citation type="journal article" date="2015" name="Microbiome">
        <title>Genomic resolution of linkages in carbon, nitrogen, and sulfur cycling among widespread estuary sediment bacteria.</title>
        <authorList>
            <person name="Baker B.J."/>
            <person name="Lazar C.S."/>
            <person name="Teske A.P."/>
            <person name="Dick G.J."/>
        </authorList>
    </citation>
    <scope>NUCLEOTIDE SEQUENCE [LARGE SCALE GENOMIC DNA]</scope>
    <source>
        <strain evidence="2">SM23_60</strain>
    </source>
</reference>
<keyword evidence="1" id="KW-1133">Transmembrane helix</keyword>
<feature type="transmembrane region" description="Helical" evidence="1">
    <location>
        <begin position="54"/>
        <end position="71"/>
    </location>
</feature>
<dbReference type="Proteomes" id="UP000051096">
    <property type="component" value="Unassembled WGS sequence"/>
</dbReference>
<keyword evidence="1" id="KW-0812">Transmembrane</keyword>
<feature type="transmembrane region" description="Helical" evidence="1">
    <location>
        <begin position="91"/>
        <end position="111"/>
    </location>
</feature>
<evidence type="ECO:0000256" key="1">
    <source>
        <dbReference type="SAM" id="Phobius"/>
    </source>
</evidence>
<name>A0A0S8GCG0_UNCW3</name>
<keyword evidence="1" id="KW-0472">Membrane</keyword>
<evidence type="ECO:0000313" key="3">
    <source>
        <dbReference type="Proteomes" id="UP000051096"/>
    </source>
</evidence>
<dbReference type="AlphaFoldDB" id="A0A0S8GCG0"/>
<feature type="transmembrane region" description="Helical" evidence="1">
    <location>
        <begin position="33"/>
        <end position="49"/>
    </location>
</feature>
<dbReference type="EMBL" id="LJUO01000080">
    <property type="protein sequence ID" value="KPK70803.1"/>
    <property type="molecule type" value="Genomic_DNA"/>
</dbReference>